<dbReference type="InterPro" id="IPR007495">
    <property type="entry name" value="NqrM"/>
</dbReference>
<dbReference type="EMBL" id="PPSK01000004">
    <property type="protein sequence ID" value="POB04608.1"/>
    <property type="molecule type" value="Genomic_DNA"/>
</dbReference>
<dbReference type="AlphaFoldDB" id="A0A2P4EX74"/>
<evidence type="ECO:0000313" key="1">
    <source>
        <dbReference type="EMBL" id="POB04608.1"/>
    </source>
</evidence>
<dbReference type="PANTHER" id="PTHR40691:SF3">
    <property type="entry name" value="(NA+)-NQR MATURATION NQRM"/>
    <property type="match status" value="1"/>
</dbReference>
<organism evidence="1 2">
    <name type="scientific">Halopseudomonas oceani</name>
    <dbReference type="NCBI Taxonomy" id="1708783"/>
    <lineage>
        <taxon>Bacteria</taxon>
        <taxon>Pseudomonadati</taxon>
        <taxon>Pseudomonadota</taxon>
        <taxon>Gammaproteobacteria</taxon>
        <taxon>Pseudomonadales</taxon>
        <taxon>Pseudomonadaceae</taxon>
        <taxon>Halopseudomonas</taxon>
    </lineage>
</organism>
<reference evidence="1 2" key="1">
    <citation type="submission" date="2018-01" db="EMBL/GenBank/DDBJ databases">
        <title>Draft genome of the type strain Pseudomonas oceani DSM 100277 isolated from the deep water in Okinawa trough, northwestern Pacific Ocean.</title>
        <authorList>
            <person name="Gomila M."/>
            <person name="Mulet M."/>
            <person name="Garcia-Valdes E."/>
            <person name="Lalucat J."/>
        </authorList>
    </citation>
    <scope>NUCLEOTIDE SEQUENCE [LARGE SCALE GENOMIC DNA]</scope>
    <source>
        <strain evidence="1 2">DSM 100277</strain>
    </source>
</reference>
<dbReference type="PANTHER" id="PTHR40691">
    <property type="entry name" value="(NA+)-NQR MATURATION NQRM"/>
    <property type="match status" value="1"/>
</dbReference>
<protein>
    <submittedName>
        <fullName evidence="1">ApbE family protein</fullName>
    </submittedName>
</protein>
<evidence type="ECO:0000313" key="2">
    <source>
        <dbReference type="Proteomes" id="UP000243451"/>
    </source>
</evidence>
<dbReference type="Pfam" id="PF04400">
    <property type="entry name" value="NqrM"/>
    <property type="match status" value="1"/>
</dbReference>
<dbReference type="OrthoDB" id="5296227at2"/>
<keyword evidence="2" id="KW-1185">Reference proteome</keyword>
<proteinExistence type="predicted"/>
<name>A0A2P4EX74_9GAMM</name>
<dbReference type="Proteomes" id="UP000243451">
    <property type="component" value="Unassembled WGS sequence"/>
</dbReference>
<gene>
    <name evidence="1" type="ORF">C1949_06460</name>
</gene>
<accession>A0A2P4EX74</accession>
<sequence>MVWLLAFLLMLLCVAGMAVGVMMGRKPIAGSCGGIGAVGVDKACGICGGDTTKCEEASANAGVPQRPMNKDLIRDATKVD</sequence>
<comment type="caution">
    <text evidence="1">The sequence shown here is derived from an EMBL/GenBank/DDBJ whole genome shotgun (WGS) entry which is preliminary data.</text>
</comment>
<dbReference type="RefSeq" id="WP_104737651.1">
    <property type="nucleotide sequence ID" value="NZ_BMHR01000003.1"/>
</dbReference>